<evidence type="ECO:0000313" key="9">
    <source>
        <dbReference type="Proteomes" id="UP000044938"/>
    </source>
</evidence>
<evidence type="ECO:0000313" key="12">
    <source>
        <dbReference type="Proteomes" id="UP000050139"/>
    </source>
</evidence>
<dbReference type="Proteomes" id="UP000189452">
    <property type="component" value="Chromosome"/>
</dbReference>
<evidence type="ECO:0000313" key="6">
    <source>
        <dbReference type="EMBL" id="COX47051.1"/>
    </source>
</evidence>
<dbReference type="EMBL" id="QTBD01000001">
    <property type="protein sequence ID" value="REQ57727.1"/>
    <property type="molecule type" value="Genomic_DNA"/>
</dbReference>
<protein>
    <submittedName>
        <fullName evidence="7">Uncharacterized protein</fullName>
    </submittedName>
</protein>
<dbReference type="Proteomes" id="UP000050139">
    <property type="component" value="Unassembled WGS sequence"/>
</dbReference>
<accession>A0A0E8W2P1</accession>
<evidence type="ECO:0000313" key="5">
    <source>
        <dbReference type="EMBL" id="CLW78784.1"/>
    </source>
</evidence>
<evidence type="ECO:0000313" key="15">
    <source>
        <dbReference type="Proteomes" id="UP000256381"/>
    </source>
</evidence>
<dbReference type="EMBL" id="CNFU01001659">
    <property type="protein sequence ID" value="CKT63629.1"/>
    <property type="molecule type" value="Genomic_DNA"/>
</dbReference>
<name>A0A0E8W2P1_MYCTX</name>
<evidence type="ECO:0000313" key="8">
    <source>
        <dbReference type="EMBL" id="REQ57727.1"/>
    </source>
</evidence>
<evidence type="ECO:0000313" key="11">
    <source>
        <dbReference type="Proteomes" id="UP000049023"/>
    </source>
</evidence>
<reference evidence="7 14" key="3">
    <citation type="submission" date="2016-04" db="EMBL/GenBank/DDBJ databases">
        <authorList>
            <person name="Bigi M."/>
            <person name="Bigi F."/>
            <person name="Soria M.A."/>
        </authorList>
    </citation>
    <scope>NUCLEOTIDE SEQUENCE [LARGE SCALE GENOMIC DNA]</scope>
    <source>
        <strain evidence="7 14">6548</strain>
    </source>
</reference>
<dbReference type="Proteomes" id="UP000256381">
    <property type="component" value="Unassembled WGS sequence"/>
</dbReference>
<evidence type="ECO:0000313" key="3">
    <source>
        <dbReference type="EMBL" id="CKT59892.1"/>
    </source>
</evidence>
<gene>
    <name evidence="7" type="ORF">A4S10_00301</name>
    <name evidence="8" type="ORF">DSJ38_00095</name>
    <name evidence="2" type="ORF">ERS007688_04318</name>
    <name evidence="6" type="ORF">ERS007720_04560</name>
    <name evidence="3" type="ORF">ERS027659_04624</name>
    <name evidence="4" type="ORF">ERS027661_04597</name>
    <name evidence="5" type="ORF">ERS094118_03306</name>
</gene>
<dbReference type="Proteomes" id="UP000050164">
    <property type="component" value="Unassembled WGS sequence"/>
</dbReference>
<reference evidence="8" key="6">
    <citation type="submission" date="2018-07" db="EMBL/GenBank/DDBJ databases">
        <authorList>
            <person name="Shah S."/>
            <person name="Brown T."/>
            <person name="Auld S."/>
            <person name="Bratton K."/>
            <person name="Narechania A."/>
            <person name="Mathema B."/>
            <person name="Gandhi N."/>
        </authorList>
    </citation>
    <scope>NUCLEOTIDE SEQUENCE</scope>
    <source>
        <strain evidence="8">32301_S10</strain>
    </source>
</reference>
<reference evidence="7 14" key="5">
    <citation type="submission" date="2017-02" db="EMBL/GenBank/DDBJ databases">
        <title>Protein polymorphisms may explain contrasting epidemiological fitness of two variants of a multidrug-resistant Mycobacterium tuberculosis strain.</title>
        <authorList>
            <person name="Bigi M.M."/>
            <person name="Lopez B."/>
            <person name="Blanco F.C."/>
            <person name="Sasiain M.C."/>
            <person name="De La Barrera S."/>
            <person name="Ritacco V."/>
            <person name="Bigi F."/>
            <person name="Soria M.A."/>
        </authorList>
    </citation>
    <scope>NUCLEOTIDE SEQUENCE [LARGE SCALE GENOMIC DNA]</scope>
    <source>
        <strain evidence="7 14">6548</strain>
    </source>
</reference>
<dbReference type="Proteomes" id="UP000049023">
    <property type="component" value="Unassembled WGS sequence"/>
</dbReference>
<organism evidence="7 14">
    <name type="scientific">Mycobacterium tuberculosis</name>
    <dbReference type="NCBI Taxonomy" id="1773"/>
    <lineage>
        <taxon>Bacteria</taxon>
        <taxon>Bacillati</taxon>
        <taxon>Actinomycetota</taxon>
        <taxon>Actinomycetes</taxon>
        <taxon>Mycobacteriales</taxon>
        <taxon>Mycobacteriaceae</taxon>
        <taxon>Mycobacterium</taxon>
        <taxon>Mycobacterium tuberculosis complex</taxon>
    </lineage>
</organism>
<reference evidence="5 12" key="2">
    <citation type="submission" date="2015-03" db="EMBL/GenBank/DDBJ databases">
        <authorList>
            <consortium name="Pathogen Informatics"/>
            <person name="Murphy D."/>
        </authorList>
    </citation>
    <scope>NUCLEOTIDE SEQUENCE [LARGE SCALE GENOMIC DNA]</scope>
    <source>
        <strain evidence="5 12">0268S</strain>
    </source>
</reference>
<reference evidence="9 10" key="1">
    <citation type="submission" date="2015-03" db="EMBL/GenBank/DDBJ databases">
        <authorList>
            <consortium name="Pathogen Informatics"/>
        </authorList>
    </citation>
    <scope>NUCLEOTIDE SEQUENCE [LARGE SCALE GENOMIC DNA]</scope>
    <source>
        <strain evidence="3 13">Bir 185</strain>
        <strain evidence="4 11">Bir 187</strain>
        <strain evidence="2 10">H09601792</strain>
        <strain evidence="6 9">M09401471</strain>
    </source>
</reference>
<dbReference type="RefSeq" id="WP_003904373.1">
    <property type="nucleotide sequence ID" value="NZ_PQFS01000003.1"/>
</dbReference>
<dbReference type="EMBL" id="CFOH01001222">
    <property type="protein sequence ID" value="CFE81718.1"/>
    <property type="molecule type" value="Genomic_DNA"/>
</dbReference>
<reference evidence="8 15" key="4">
    <citation type="journal article" date="2017" name="N. Engl. J. Med.">
        <title>Transmission of Extensively Drug-Resistant Tuberculosis in South Africa.</title>
        <authorList>
            <person name="Shah N.S."/>
            <person name="Auld S.C."/>
            <person name="Brust J.C."/>
            <person name="Mathema B."/>
            <person name="Ismail N."/>
            <person name="Moodley P."/>
            <person name="Mlisana K."/>
            <person name="Allana S."/>
            <person name="Campbell A."/>
            <person name="Mthiyane T."/>
            <person name="Morris N."/>
            <person name="Mpangase P."/>
            <person name="van der Meulen H."/>
            <person name="Omar S.V."/>
            <person name="Brown T.S."/>
            <person name="Narechania A."/>
            <person name="Shaskina E."/>
            <person name="Kapwata T."/>
            <person name="Kreiswirth B."/>
            <person name="Gandhi N.R."/>
        </authorList>
    </citation>
    <scope>NUCLEOTIDE SEQUENCE [LARGE SCALE GENOMIC DNA]</scope>
    <source>
        <strain evidence="8 15">32301_S10</strain>
    </source>
</reference>
<feature type="region of interest" description="Disordered" evidence="1">
    <location>
        <begin position="1"/>
        <end position="23"/>
    </location>
</feature>
<dbReference type="Proteomes" id="UP000044938">
    <property type="component" value="Unassembled WGS sequence"/>
</dbReference>
<dbReference type="AlphaFoldDB" id="A0A0E8W2P1"/>
<evidence type="ECO:0000313" key="13">
    <source>
        <dbReference type="Proteomes" id="UP000050164"/>
    </source>
</evidence>
<evidence type="ECO:0000313" key="14">
    <source>
        <dbReference type="Proteomes" id="UP000189452"/>
    </source>
</evidence>
<evidence type="ECO:0000313" key="10">
    <source>
        <dbReference type="Proteomes" id="UP000046947"/>
    </source>
</evidence>
<dbReference type="EMBL" id="CSAJ01001011">
    <property type="protein sequence ID" value="COX47051.1"/>
    <property type="molecule type" value="Genomic_DNA"/>
</dbReference>
<evidence type="ECO:0000256" key="1">
    <source>
        <dbReference type="SAM" id="MobiDB-lite"/>
    </source>
</evidence>
<sequence>MPTRGTSPAKIGGLQNNSGPGKGFGISQNISHIYAVGASADGSWQHPWAGAERSLVSGWDLHCGAPWCGIVVMKIMFISPLWCLRL</sequence>
<evidence type="ECO:0000313" key="4">
    <source>
        <dbReference type="EMBL" id="CKT63629.1"/>
    </source>
</evidence>
<evidence type="ECO:0000313" key="7">
    <source>
        <dbReference type="EMBL" id="OMH58153.1"/>
    </source>
</evidence>
<evidence type="ECO:0000313" key="2">
    <source>
        <dbReference type="EMBL" id="CFE81718.1"/>
    </source>
</evidence>
<dbReference type="EMBL" id="CNFT01001763">
    <property type="protein sequence ID" value="CKT59892.1"/>
    <property type="molecule type" value="Genomic_DNA"/>
</dbReference>
<dbReference type="EMBL" id="LWDQ01000001">
    <property type="protein sequence ID" value="OMH58153.1"/>
    <property type="molecule type" value="Genomic_DNA"/>
</dbReference>
<dbReference type="Proteomes" id="UP000046947">
    <property type="component" value="Unassembled WGS sequence"/>
</dbReference>
<dbReference type="EMBL" id="COPH01000029">
    <property type="protein sequence ID" value="CLW78784.1"/>
    <property type="molecule type" value="Genomic_DNA"/>
</dbReference>
<proteinExistence type="predicted"/>